<feature type="chain" id="PRO_5039355319" evidence="8">
    <location>
        <begin position="28"/>
        <end position="1196"/>
    </location>
</feature>
<evidence type="ECO:0000256" key="5">
    <source>
        <dbReference type="PIRSR" id="PIRSR615500-1"/>
    </source>
</evidence>
<evidence type="ECO:0000256" key="8">
    <source>
        <dbReference type="SAM" id="SignalP"/>
    </source>
</evidence>
<dbReference type="InterPro" id="IPR022398">
    <property type="entry name" value="Peptidase_S8_His-AS"/>
</dbReference>
<evidence type="ECO:0000256" key="7">
    <source>
        <dbReference type="SAM" id="MobiDB-lite"/>
    </source>
</evidence>
<dbReference type="InterPro" id="IPR000209">
    <property type="entry name" value="Peptidase_S8/S53_dom"/>
</dbReference>
<evidence type="ECO:0000256" key="6">
    <source>
        <dbReference type="PROSITE-ProRule" id="PRU01240"/>
    </source>
</evidence>
<dbReference type="GO" id="GO:0005975">
    <property type="term" value="P:carbohydrate metabolic process"/>
    <property type="evidence" value="ECO:0007669"/>
    <property type="project" value="UniProtKB-ARBA"/>
</dbReference>
<dbReference type="Gene3D" id="2.60.40.10">
    <property type="entry name" value="Immunoglobulins"/>
    <property type="match status" value="1"/>
</dbReference>
<dbReference type="PROSITE" id="PS00137">
    <property type="entry name" value="SUBTILASE_HIS"/>
    <property type="match status" value="1"/>
</dbReference>
<evidence type="ECO:0000313" key="11">
    <source>
        <dbReference type="Proteomes" id="UP000481360"/>
    </source>
</evidence>
<evidence type="ECO:0000313" key="10">
    <source>
        <dbReference type="EMBL" id="NGY62226.1"/>
    </source>
</evidence>
<keyword evidence="11" id="KW-1185">Reference proteome</keyword>
<dbReference type="InterPro" id="IPR050131">
    <property type="entry name" value="Peptidase_S8_subtilisin-like"/>
</dbReference>
<sequence length="1196" mass="125925">MYRKRSAALVAVLLLSVVVATSATASAGVPQAAATPGVVTLITGDQVVVEGDRVASVRMAKGRERLRAWRYRLDGHDHVVPEDAVADLEADKLDRRLFDVTGLVQQGYDDRHEPTVPTIVTSSAARALSTGVTAVYTPKTEAAQRWRERGSASVAAAQEKIWLNGRVRPALDESVKQIGAPKAWQAGFRGDGVKVAVLDSGYDREHPDLKSVVDSSADFTGEGVQDTDGHGTHVASTIAGSGAASQGRYQGVAPGARLLVGKVLGQDGGREDWILNGMRWAVEQGADVVNMSIGGSVTDGTDLMSQAVNQLSESSGALFVVAAGNNGARESVSSPAAADRALTVANVTKRDELSTSSSRGPRRGDFGLKPEIAGPGTDIVAARAAGTFPEYAMGDRYARISGTSMASPHVAGAAAILAQQHPDWTGEQIKSVLIGSSRRLPGISTLAQGAGRLDIARGVAQQVRAEGVAGFGAVWGTAESTRKITYVNSGSTPVTLALDLDVDRQDVLSVAKSVTVPAGGSAAVTVTARPSAQPAGDVTGVLRARGGDVVLNTPVTGQFNGERRTLTVKVPPRSGETFQSLVIAQNERTGQAYADFTSTSTDSVTLTVANGPYRVFGLIVDTAGNDTMFAQRVEISKDTDVDANTAAGKPITVRLDDPDARPQPGGGIGLMSDPDESGPMEFAGILRGGVPREGARLYSVAGPQMRGLTVTSLSYWNHPWALATVNGAGGFELGDTYFPWTNDFTGTHTGRLVGVGEADRASIEAAGDVSGAIAVITPKSWDDPVYPPGEQLMDGVKLLKQKGARAVLSFFMPTVDSDPDAEPELPTGLVYNAADLRRVQDLMAQRTVQATLSVRANSPVSYFLGREVKGGLPGGYDFTFARAGLGRIERRLIDTMPPGTYRFGVASWGLGLMRAGAEVESKWPQRRTDHVTPGVGVQLADTGGYLDNEDQLHAEITLPVQLEAGEKRTSRVFAAPFGPELTTPPISRQDGKPLPWAYRSRDRISLTIPMFSDSDPATASFFTPLHTGTTVLSRDGKEIARGDRPALGTFEVPSGPGWFTLTAQAVRPSGNLDPALSPAVRSEWRFHSRSGTDERTALPLLDIRYALNLDDRNTAHGAVSGTVSVAHQPGARAARVRSIGVEVSYDYGATWRSVKVAGGKLEIPAGPAGFASLRATATDVLGNSVTETITRAYAVS</sequence>
<feature type="domain" description="Peptidase S8/S53" evidence="9">
    <location>
        <begin position="190"/>
        <end position="451"/>
    </location>
</feature>
<name>A0A7C9RU58_9PSEU</name>
<feature type="active site" description="Charge relay system" evidence="5 6">
    <location>
        <position position="404"/>
    </location>
</feature>
<evidence type="ECO:0000256" key="2">
    <source>
        <dbReference type="ARBA" id="ARBA00022670"/>
    </source>
</evidence>
<keyword evidence="2 6" id="KW-0645">Protease</keyword>
<evidence type="ECO:0000256" key="4">
    <source>
        <dbReference type="ARBA" id="ARBA00022825"/>
    </source>
</evidence>
<comment type="caution">
    <text evidence="10">The sequence shown here is derived from an EMBL/GenBank/DDBJ whole genome shotgun (WGS) entry which is preliminary data.</text>
</comment>
<dbReference type="RefSeq" id="WP_166049520.1">
    <property type="nucleotide sequence ID" value="NZ_JAAMPJ010000007.1"/>
</dbReference>
<dbReference type="EMBL" id="JAAMPJ010000007">
    <property type="protein sequence ID" value="NGY62226.1"/>
    <property type="molecule type" value="Genomic_DNA"/>
</dbReference>
<dbReference type="PROSITE" id="PS51892">
    <property type="entry name" value="SUBTILASE"/>
    <property type="match status" value="1"/>
</dbReference>
<keyword evidence="4 6" id="KW-0720">Serine protease</keyword>
<dbReference type="GO" id="GO:0006508">
    <property type="term" value="P:proteolysis"/>
    <property type="evidence" value="ECO:0007669"/>
    <property type="project" value="UniProtKB-KW"/>
</dbReference>
<reference evidence="10 11" key="1">
    <citation type="submission" date="2020-03" db="EMBL/GenBank/DDBJ databases">
        <title>Isolation and identification of active actinomycetes.</title>
        <authorList>
            <person name="Sun X."/>
        </authorList>
    </citation>
    <scope>NUCLEOTIDE SEQUENCE [LARGE SCALE GENOMIC DNA]</scope>
    <source>
        <strain evidence="10 11">NEAU-D13</strain>
    </source>
</reference>
<feature type="region of interest" description="Disordered" evidence="7">
    <location>
        <begin position="349"/>
        <end position="371"/>
    </location>
</feature>
<feature type="active site" description="Charge relay system" evidence="5 6">
    <location>
        <position position="230"/>
    </location>
</feature>
<dbReference type="GO" id="GO:0004252">
    <property type="term" value="F:serine-type endopeptidase activity"/>
    <property type="evidence" value="ECO:0007669"/>
    <property type="project" value="UniProtKB-UniRule"/>
</dbReference>
<keyword evidence="3 6" id="KW-0378">Hydrolase</keyword>
<evidence type="ECO:0000256" key="1">
    <source>
        <dbReference type="ARBA" id="ARBA00011073"/>
    </source>
</evidence>
<feature type="active site" description="Charge relay system" evidence="5 6">
    <location>
        <position position="199"/>
    </location>
</feature>
<organism evidence="10 11">
    <name type="scientific">Lentzea alba</name>
    <dbReference type="NCBI Taxonomy" id="2714351"/>
    <lineage>
        <taxon>Bacteria</taxon>
        <taxon>Bacillati</taxon>
        <taxon>Actinomycetota</taxon>
        <taxon>Actinomycetes</taxon>
        <taxon>Pseudonocardiales</taxon>
        <taxon>Pseudonocardiaceae</taxon>
        <taxon>Lentzea</taxon>
    </lineage>
</organism>
<dbReference type="InterPro" id="IPR013783">
    <property type="entry name" value="Ig-like_fold"/>
</dbReference>
<dbReference type="InterPro" id="IPR036852">
    <property type="entry name" value="Peptidase_S8/S53_dom_sf"/>
</dbReference>
<dbReference type="Proteomes" id="UP000481360">
    <property type="component" value="Unassembled WGS sequence"/>
</dbReference>
<dbReference type="PANTHER" id="PTHR43806">
    <property type="entry name" value="PEPTIDASE S8"/>
    <property type="match status" value="1"/>
</dbReference>
<accession>A0A7C9RU58</accession>
<gene>
    <name evidence="10" type="ORF">G7043_25190</name>
</gene>
<dbReference type="Gene3D" id="3.40.50.200">
    <property type="entry name" value="Peptidase S8/S53 domain"/>
    <property type="match status" value="1"/>
</dbReference>
<comment type="similarity">
    <text evidence="1 6">Belongs to the peptidase S8 family.</text>
</comment>
<dbReference type="PRINTS" id="PR00723">
    <property type="entry name" value="SUBTILISIN"/>
</dbReference>
<dbReference type="AlphaFoldDB" id="A0A7C9RU58"/>
<dbReference type="Pfam" id="PF00082">
    <property type="entry name" value="Peptidase_S8"/>
    <property type="match status" value="1"/>
</dbReference>
<keyword evidence="8" id="KW-0732">Signal</keyword>
<protein>
    <submittedName>
        <fullName evidence="10">S8 family serine peptidase</fullName>
    </submittedName>
</protein>
<dbReference type="InterPro" id="IPR023828">
    <property type="entry name" value="Peptidase_S8_Ser-AS"/>
</dbReference>
<dbReference type="SUPFAM" id="SSF52743">
    <property type="entry name" value="Subtilisin-like"/>
    <property type="match status" value="1"/>
</dbReference>
<feature type="signal peptide" evidence="8">
    <location>
        <begin position="1"/>
        <end position="27"/>
    </location>
</feature>
<evidence type="ECO:0000259" key="9">
    <source>
        <dbReference type="Pfam" id="PF00082"/>
    </source>
</evidence>
<evidence type="ECO:0000256" key="3">
    <source>
        <dbReference type="ARBA" id="ARBA00022801"/>
    </source>
</evidence>
<dbReference type="PROSITE" id="PS00138">
    <property type="entry name" value="SUBTILASE_SER"/>
    <property type="match status" value="1"/>
</dbReference>
<proteinExistence type="inferred from homology"/>
<dbReference type="InterPro" id="IPR015500">
    <property type="entry name" value="Peptidase_S8_subtilisin-rel"/>
</dbReference>
<dbReference type="PANTHER" id="PTHR43806:SF11">
    <property type="entry name" value="CEREVISIN-RELATED"/>
    <property type="match status" value="1"/>
</dbReference>